<evidence type="ECO:0000313" key="4">
    <source>
        <dbReference type="EMBL" id="MDF3293636.1"/>
    </source>
</evidence>
<reference evidence="4 5" key="1">
    <citation type="submission" date="2023-03" db="EMBL/GenBank/DDBJ databases">
        <title>Draft genome sequence of Streptomyces sp. RB6PN23 isolated from peat swamp forest in Thailand.</title>
        <authorList>
            <person name="Klaysubun C."/>
            <person name="Duangmal K."/>
        </authorList>
    </citation>
    <scope>NUCLEOTIDE SEQUENCE [LARGE SCALE GENOMIC DNA]</scope>
    <source>
        <strain evidence="4 5">RB6PN23</strain>
    </source>
</reference>
<keyword evidence="4" id="KW-0378">Hydrolase</keyword>
<dbReference type="Pfam" id="PF01557">
    <property type="entry name" value="FAA_hydrolase"/>
    <property type="match status" value="1"/>
</dbReference>
<dbReference type="RefSeq" id="WP_276096522.1">
    <property type="nucleotide sequence ID" value="NZ_JARJBC010000028.1"/>
</dbReference>
<comment type="similarity">
    <text evidence="1">Belongs to the FAH family.</text>
</comment>
<proteinExistence type="inferred from homology"/>
<keyword evidence="5" id="KW-1185">Reference proteome</keyword>
<dbReference type="Gene3D" id="3.90.850.10">
    <property type="entry name" value="Fumarylacetoacetase-like, C-terminal domain"/>
    <property type="match status" value="1"/>
</dbReference>
<dbReference type="EMBL" id="JARJBC010000028">
    <property type="protein sequence ID" value="MDF3293636.1"/>
    <property type="molecule type" value="Genomic_DNA"/>
</dbReference>
<dbReference type="PANTHER" id="PTHR42796">
    <property type="entry name" value="FUMARYLACETOACETATE HYDROLASE DOMAIN-CONTAINING PROTEIN 2A-RELATED"/>
    <property type="match status" value="1"/>
</dbReference>
<dbReference type="Proteomes" id="UP001216579">
    <property type="component" value="Unassembled WGS sequence"/>
</dbReference>
<dbReference type="InterPro" id="IPR011234">
    <property type="entry name" value="Fumarylacetoacetase-like_C"/>
</dbReference>
<dbReference type="PANTHER" id="PTHR42796:SF4">
    <property type="entry name" value="FUMARYLACETOACETATE HYDROLASE DOMAIN-CONTAINING PROTEIN 2A"/>
    <property type="match status" value="1"/>
</dbReference>
<sequence length="294" mass="32223">MRVATVRLAGRERLAFVSEDHGHLVVPEDDGTQPRTVPELIQAGPDLWREAQRKAGEGHRIPISEAELLAPLPRPEKNLFALGLNYTDHGEEAYQKAGRPYRRPKHPVVFTKDRASVAGPHGPIALDYSLSHEFDWEVELAVVIGRHARKVAESEVFEHVFGYCVANDITARDLQTRHKQYYLSKSLAASCPLGPWITTADEVRDPHDLAITLTLNGEARQTSCTSQMVFGVARTIAEISRIVPLEPGDIILTGTPAGTGFAAQPPRYLKPGDSVECSIEGLGTLSNRIAASDL</sequence>
<organism evidence="4 5">
    <name type="scientific">Streptomyces silvisoli</name>
    <dbReference type="NCBI Taxonomy" id="3034235"/>
    <lineage>
        <taxon>Bacteria</taxon>
        <taxon>Bacillati</taxon>
        <taxon>Actinomycetota</taxon>
        <taxon>Actinomycetes</taxon>
        <taxon>Kitasatosporales</taxon>
        <taxon>Streptomycetaceae</taxon>
        <taxon>Streptomyces</taxon>
    </lineage>
</organism>
<dbReference type="GO" id="GO:0016787">
    <property type="term" value="F:hydrolase activity"/>
    <property type="evidence" value="ECO:0007669"/>
    <property type="project" value="UniProtKB-KW"/>
</dbReference>
<feature type="domain" description="Fumarylacetoacetase-like C-terminal" evidence="3">
    <location>
        <begin position="79"/>
        <end position="289"/>
    </location>
</feature>
<evidence type="ECO:0000259" key="3">
    <source>
        <dbReference type="Pfam" id="PF01557"/>
    </source>
</evidence>
<name>A0ABT5ZV59_9ACTN</name>
<gene>
    <name evidence="4" type="ORF">P3G67_31355</name>
</gene>
<protein>
    <submittedName>
        <fullName evidence="4">Fumarylacetoacetate hydrolase family protein</fullName>
    </submittedName>
</protein>
<dbReference type="InterPro" id="IPR051121">
    <property type="entry name" value="FAH"/>
</dbReference>
<evidence type="ECO:0000313" key="5">
    <source>
        <dbReference type="Proteomes" id="UP001216579"/>
    </source>
</evidence>
<comment type="caution">
    <text evidence="4">The sequence shown here is derived from an EMBL/GenBank/DDBJ whole genome shotgun (WGS) entry which is preliminary data.</text>
</comment>
<dbReference type="InterPro" id="IPR036663">
    <property type="entry name" value="Fumarylacetoacetase_C_sf"/>
</dbReference>
<keyword evidence="2" id="KW-0479">Metal-binding</keyword>
<dbReference type="SUPFAM" id="SSF56529">
    <property type="entry name" value="FAH"/>
    <property type="match status" value="1"/>
</dbReference>
<accession>A0ABT5ZV59</accession>
<evidence type="ECO:0000256" key="2">
    <source>
        <dbReference type="ARBA" id="ARBA00022723"/>
    </source>
</evidence>
<evidence type="ECO:0000256" key="1">
    <source>
        <dbReference type="ARBA" id="ARBA00010211"/>
    </source>
</evidence>